<dbReference type="Gene3D" id="3.30.420.10">
    <property type="entry name" value="Ribonuclease H-like superfamily/Ribonuclease H"/>
    <property type="match status" value="1"/>
</dbReference>
<sequence length="328" mass="36242">MPHRQTFLEEAAQHLLSERSLVGWDSERKKQTAKVAVAHNKLHSDDAASQLLPSPSNDDISRLQWCENPIIAATPHRDDARDDEWRLLCYVLYSEGEATCGNHLLLTHVIDAAPDRPSVYCHLHSACLDYALSIIADLIASERLEMGVVLLSLLIQDHVRQADLGLLPKTTDKLDVLWETALAYAILMQINFPTIISSQRIRPLMLQSLRSGRVSNGQNQKHPRLSGRATQNGPPPDTMLPPAILFGAVTPATGQVVITQADPATAQTFQACLDTLATCPNKTIHLVLDNAKIHHAKILAPYVAAHPQLDLRFVPSYSPNLNNVERLC</sequence>
<dbReference type="Proteomes" id="UP000242699">
    <property type="component" value="Unassembled WGS sequence"/>
</dbReference>
<accession>A0A2T2WYI3</accession>
<evidence type="ECO:0000313" key="4">
    <source>
        <dbReference type="Proteomes" id="UP000242699"/>
    </source>
</evidence>
<dbReference type="InterPro" id="IPR038717">
    <property type="entry name" value="Tc1-like_DDE_dom"/>
</dbReference>
<dbReference type="InterPro" id="IPR036397">
    <property type="entry name" value="RNaseH_sf"/>
</dbReference>
<dbReference type="EMBL" id="PXYT01000027">
    <property type="protein sequence ID" value="PSR27293.1"/>
    <property type="molecule type" value="Genomic_DNA"/>
</dbReference>
<evidence type="ECO:0000256" key="1">
    <source>
        <dbReference type="SAM" id="MobiDB-lite"/>
    </source>
</evidence>
<gene>
    <name evidence="3" type="ORF">C7B43_11900</name>
</gene>
<feature type="domain" description="Tc1-like transposase DDE" evidence="2">
    <location>
        <begin position="245"/>
        <end position="327"/>
    </location>
</feature>
<proteinExistence type="predicted"/>
<feature type="region of interest" description="Disordered" evidence="1">
    <location>
        <begin position="213"/>
        <end position="234"/>
    </location>
</feature>
<reference evidence="3 4" key="1">
    <citation type="journal article" date="2014" name="BMC Genomics">
        <title>Comparison of environmental and isolate Sulfobacillus genomes reveals diverse carbon, sulfur, nitrogen, and hydrogen metabolisms.</title>
        <authorList>
            <person name="Justice N.B."/>
            <person name="Norman A."/>
            <person name="Brown C.T."/>
            <person name="Singh A."/>
            <person name="Thomas B.C."/>
            <person name="Banfield J.F."/>
        </authorList>
    </citation>
    <scope>NUCLEOTIDE SEQUENCE [LARGE SCALE GENOMIC DNA]</scope>
    <source>
        <strain evidence="3">AMDSBA1</strain>
    </source>
</reference>
<dbReference type="GO" id="GO:0003676">
    <property type="term" value="F:nucleic acid binding"/>
    <property type="evidence" value="ECO:0007669"/>
    <property type="project" value="InterPro"/>
</dbReference>
<name>A0A2T2WYI3_9FIRM</name>
<dbReference type="AlphaFoldDB" id="A0A2T2WYI3"/>
<protein>
    <recommendedName>
        <fullName evidence="2">Tc1-like transposase DDE domain-containing protein</fullName>
    </recommendedName>
</protein>
<dbReference type="Pfam" id="PF13358">
    <property type="entry name" value="DDE_3"/>
    <property type="match status" value="1"/>
</dbReference>
<comment type="caution">
    <text evidence="3">The sequence shown here is derived from an EMBL/GenBank/DDBJ whole genome shotgun (WGS) entry which is preliminary data.</text>
</comment>
<organism evidence="3 4">
    <name type="scientific">Sulfobacillus benefaciens</name>
    <dbReference type="NCBI Taxonomy" id="453960"/>
    <lineage>
        <taxon>Bacteria</taxon>
        <taxon>Bacillati</taxon>
        <taxon>Bacillota</taxon>
        <taxon>Clostridia</taxon>
        <taxon>Eubacteriales</taxon>
        <taxon>Clostridiales Family XVII. Incertae Sedis</taxon>
        <taxon>Sulfobacillus</taxon>
    </lineage>
</organism>
<evidence type="ECO:0000259" key="2">
    <source>
        <dbReference type="Pfam" id="PF13358"/>
    </source>
</evidence>
<evidence type="ECO:0000313" key="3">
    <source>
        <dbReference type="EMBL" id="PSR27293.1"/>
    </source>
</evidence>